<accession>A0A367IYF6</accession>
<reference evidence="2 3" key="1">
    <citation type="journal article" date="2018" name="G3 (Bethesda)">
        <title>Phylogenetic and Phylogenomic Definition of Rhizopus Species.</title>
        <authorList>
            <person name="Gryganskyi A.P."/>
            <person name="Golan J."/>
            <person name="Dolatabadi S."/>
            <person name="Mondo S."/>
            <person name="Robb S."/>
            <person name="Idnurm A."/>
            <person name="Muszewska A."/>
            <person name="Steczkiewicz K."/>
            <person name="Masonjones S."/>
            <person name="Liao H.L."/>
            <person name="Gajdeczka M.T."/>
            <person name="Anike F."/>
            <person name="Vuek A."/>
            <person name="Anishchenko I.M."/>
            <person name="Voigt K."/>
            <person name="de Hoog G.S."/>
            <person name="Smith M.E."/>
            <person name="Heitman J."/>
            <person name="Vilgalys R."/>
            <person name="Stajich J.E."/>
        </authorList>
    </citation>
    <scope>NUCLEOTIDE SEQUENCE [LARGE SCALE GENOMIC DNA]</scope>
    <source>
        <strain evidence="2 3">LSU 92-RS-03</strain>
    </source>
</reference>
<evidence type="ECO:0008006" key="4">
    <source>
        <dbReference type="Google" id="ProtNLM"/>
    </source>
</evidence>
<dbReference type="SUPFAM" id="SSF54897">
    <property type="entry name" value="Protease propeptides/inhibitors"/>
    <property type="match status" value="1"/>
</dbReference>
<dbReference type="Gene3D" id="3.30.70.80">
    <property type="entry name" value="Peptidase S8 propeptide/proteinase inhibitor I9"/>
    <property type="match status" value="1"/>
</dbReference>
<dbReference type="AlphaFoldDB" id="A0A367IYF6"/>
<dbReference type="EMBL" id="PJQM01005002">
    <property type="protein sequence ID" value="RCH82724.1"/>
    <property type="molecule type" value="Genomic_DNA"/>
</dbReference>
<comment type="caution">
    <text evidence="2">The sequence shown here is derived from an EMBL/GenBank/DDBJ whole genome shotgun (WGS) entry which is preliminary data.</text>
</comment>
<keyword evidence="3" id="KW-1185">Reference proteome</keyword>
<dbReference type="Proteomes" id="UP000253551">
    <property type="component" value="Unassembled WGS sequence"/>
</dbReference>
<dbReference type="OrthoDB" id="5518345at2759"/>
<organism evidence="2 3">
    <name type="scientific">Rhizopus stolonifer</name>
    <name type="common">Rhizopus nigricans</name>
    <dbReference type="NCBI Taxonomy" id="4846"/>
    <lineage>
        <taxon>Eukaryota</taxon>
        <taxon>Fungi</taxon>
        <taxon>Fungi incertae sedis</taxon>
        <taxon>Mucoromycota</taxon>
        <taxon>Mucoromycotina</taxon>
        <taxon>Mucoromycetes</taxon>
        <taxon>Mucorales</taxon>
        <taxon>Mucorineae</taxon>
        <taxon>Rhizopodaceae</taxon>
        <taxon>Rhizopus</taxon>
    </lineage>
</organism>
<evidence type="ECO:0000313" key="2">
    <source>
        <dbReference type="EMBL" id="RCH82724.1"/>
    </source>
</evidence>
<dbReference type="InterPro" id="IPR037045">
    <property type="entry name" value="S8pro/Inhibitor_I9_sf"/>
</dbReference>
<feature type="non-terminal residue" evidence="2">
    <location>
        <position position="97"/>
    </location>
</feature>
<feature type="signal peptide" evidence="1">
    <location>
        <begin position="1"/>
        <end position="19"/>
    </location>
</feature>
<evidence type="ECO:0000313" key="3">
    <source>
        <dbReference type="Proteomes" id="UP000253551"/>
    </source>
</evidence>
<gene>
    <name evidence="2" type="ORF">CU098_004102</name>
</gene>
<proteinExistence type="predicted"/>
<name>A0A367IYF6_RHIST</name>
<evidence type="ECO:0000256" key="1">
    <source>
        <dbReference type="SAM" id="SignalP"/>
    </source>
</evidence>
<protein>
    <recommendedName>
        <fullName evidence="4">Inhibitor I9 domain-containing protein</fullName>
    </recommendedName>
</protein>
<keyword evidence="1" id="KW-0732">Signal</keyword>
<feature type="chain" id="PRO_5016603162" description="Inhibitor I9 domain-containing protein" evidence="1">
    <location>
        <begin position="20"/>
        <end position="97"/>
    </location>
</feature>
<sequence length="97" mass="10857">MRLTLVFLFLVFIISYVVAEGFTKFIVGLKSPVTQAKINKVKEDIINAGGQIVDEINLGMRSLIVTFPDDSMIHKLAISDNIDFIEKDKAGQKENKN</sequence>